<proteinExistence type="predicted"/>
<feature type="signal peptide" evidence="1">
    <location>
        <begin position="1"/>
        <end position="31"/>
    </location>
</feature>
<dbReference type="EMBL" id="JACIDX010000012">
    <property type="protein sequence ID" value="MBB3956269.1"/>
    <property type="molecule type" value="Genomic_DNA"/>
</dbReference>
<evidence type="ECO:0000313" key="3">
    <source>
        <dbReference type="Proteomes" id="UP000548867"/>
    </source>
</evidence>
<evidence type="ECO:0008006" key="4">
    <source>
        <dbReference type="Google" id="ProtNLM"/>
    </source>
</evidence>
<comment type="caution">
    <text evidence="2">The sequence shown here is derived from an EMBL/GenBank/DDBJ whole genome shotgun (WGS) entry which is preliminary data.</text>
</comment>
<protein>
    <recommendedName>
        <fullName evidence="4">Tetratricopeptide repeat protein</fullName>
    </recommendedName>
</protein>
<gene>
    <name evidence="2" type="ORF">GGR38_003227</name>
</gene>
<keyword evidence="3" id="KW-1185">Reference proteome</keyword>
<dbReference type="SUPFAM" id="SSF48452">
    <property type="entry name" value="TPR-like"/>
    <property type="match status" value="1"/>
</dbReference>
<sequence>MKLSLSRFALAVALALPVAGAGVMVAAPAMAAPAGPDLSKPFLAVGVPFQTALEKVKKAPSPEGIADLRAQYEKVLAAATKPDDKFTAGNWGIQLGSLAKDDALQGKGIQLMVDSGKTPPDLLPKLHFALAQMALQAKDNAGARKNLDASIAAGNKEAEPHVWLAEINFEEKQPKAGFDELNKAIAIAGTAAPENWYRRGLGFAYENRDYAQAVNFSTGLVKAYPVTKSWSAAIAVLRDLGQLPSQDTIDLMRLMARTNSWAEERDYGEFVQAADARRNPGEVKAVIEAGVAAGKLDASKTFYAEALKTANGRIGPDKASLPGFEKDARAANATVGTVSGAADALLSYHESAKAAELYKIALGKPGVDKPVVLTRLGIAQVDAGDYAGAQATFAQVEGPRKPMAELWSLYAAQKAAGK</sequence>
<name>A0A7W6CKF4_9SPHN</name>
<dbReference type="Proteomes" id="UP000548867">
    <property type="component" value="Unassembled WGS sequence"/>
</dbReference>
<dbReference type="Gene3D" id="1.25.40.10">
    <property type="entry name" value="Tetratricopeptide repeat domain"/>
    <property type="match status" value="1"/>
</dbReference>
<keyword evidence="1" id="KW-0732">Signal</keyword>
<dbReference type="RefSeq" id="WP_172338549.1">
    <property type="nucleotide sequence ID" value="NZ_JACIDX010000012.1"/>
</dbReference>
<evidence type="ECO:0000256" key="1">
    <source>
        <dbReference type="SAM" id="SignalP"/>
    </source>
</evidence>
<evidence type="ECO:0000313" key="2">
    <source>
        <dbReference type="EMBL" id="MBB3956269.1"/>
    </source>
</evidence>
<feature type="chain" id="PRO_5031218159" description="Tetratricopeptide repeat protein" evidence="1">
    <location>
        <begin position="32"/>
        <end position="418"/>
    </location>
</feature>
<accession>A0A7W6CKF4</accession>
<dbReference type="AlphaFoldDB" id="A0A7W6CKF4"/>
<organism evidence="2 3">
    <name type="scientific">Novosphingobium sediminicola</name>
    <dbReference type="NCBI Taxonomy" id="563162"/>
    <lineage>
        <taxon>Bacteria</taxon>
        <taxon>Pseudomonadati</taxon>
        <taxon>Pseudomonadota</taxon>
        <taxon>Alphaproteobacteria</taxon>
        <taxon>Sphingomonadales</taxon>
        <taxon>Sphingomonadaceae</taxon>
        <taxon>Novosphingobium</taxon>
    </lineage>
</organism>
<reference evidence="2 3" key="1">
    <citation type="submission" date="2020-08" db="EMBL/GenBank/DDBJ databases">
        <title>Genomic Encyclopedia of Type Strains, Phase IV (KMG-IV): sequencing the most valuable type-strain genomes for metagenomic binning, comparative biology and taxonomic classification.</title>
        <authorList>
            <person name="Goeker M."/>
        </authorList>
    </citation>
    <scope>NUCLEOTIDE SEQUENCE [LARGE SCALE GENOMIC DNA]</scope>
    <source>
        <strain evidence="2 3">DSM 27057</strain>
    </source>
</reference>
<dbReference type="InterPro" id="IPR011990">
    <property type="entry name" value="TPR-like_helical_dom_sf"/>
</dbReference>